<protein>
    <submittedName>
        <fullName evidence="1">Uncharacterized protein</fullName>
    </submittedName>
</protein>
<keyword evidence="2" id="KW-1185">Reference proteome</keyword>
<gene>
    <name evidence="1" type="ORF">ANCCAN_08858</name>
</gene>
<dbReference type="Proteomes" id="UP000252519">
    <property type="component" value="Unassembled WGS sequence"/>
</dbReference>
<dbReference type="STRING" id="29170.A0A368GL59"/>
<sequence length="231" mass="26810">MLLAAAVSDETTTDPEDHVTMLRDPLRLSLYTFTIAMISHALTLEFLQQIKSKNDWNFLRAVTEVEKVNSDSLTKLRGLVKFNEKLEDAMHSYTQLCITESDYHSLQCQASFHCCALKPIERIIQLYSLDSYDPETLQSTERPRTDTSPLPAVEFLVCPSCANTAQLYHRCYHMKYHLLKKCEDKLEVIGTQHPEYSPEKTVEAARKCRVWLNKVLSDYMDIWKKIQNFDH</sequence>
<dbReference type="OrthoDB" id="309640at2759"/>
<reference evidence="1 2" key="1">
    <citation type="submission" date="2014-10" db="EMBL/GenBank/DDBJ databases">
        <title>Draft genome of the hookworm Ancylostoma caninum.</title>
        <authorList>
            <person name="Mitreva M."/>
        </authorList>
    </citation>
    <scope>NUCLEOTIDE SEQUENCE [LARGE SCALE GENOMIC DNA]</scope>
    <source>
        <strain evidence="1 2">Baltimore</strain>
    </source>
</reference>
<dbReference type="PANTHER" id="PTHR14689">
    <property type="entry name" value="PHORBOL-ESTER_DAG-TYPE DOMAIN-CONTAINING PROTEIN"/>
    <property type="match status" value="1"/>
</dbReference>
<name>A0A368GL59_ANCCA</name>
<dbReference type="PANTHER" id="PTHR14689:SF0">
    <property type="entry name" value="COILED-COIL DOMAIN-CONTAINING PROTEIN 82"/>
    <property type="match status" value="1"/>
</dbReference>
<dbReference type="GO" id="GO:0005634">
    <property type="term" value="C:nucleus"/>
    <property type="evidence" value="ECO:0007669"/>
    <property type="project" value="TreeGrafter"/>
</dbReference>
<dbReference type="AlphaFoldDB" id="A0A368GL59"/>
<proteinExistence type="predicted"/>
<evidence type="ECO:0000313" key="1">
    <source>
        <dbReference type="EMBL" id="RCN45106.1"/>
    </source>
</evidence>
<comment type="caution">
    <text evidence="1">The sequence shown here is derived from an EMBL/GenBank/DDBJ whole genome shotgun (WGS) entry which is preliminary data.</text>
</comment>
<evidence type="ECO:0000313" key="2">
    <source>
        <dbReference type="Proteomes" id="UP000252519"/>
    </source>
</evidence>
<organism evidence="1 2">
    <name type="scientific">Ancylostoma caninum</name>
    <name type="common">Dog hookworm</name>
    <dbReference type="NCBI Taxonomy" id="29170"/>
    <lineage>
        <taxon>Eukaryota</taxon>
        <taxon>Metazoa</taxon>
        <taxon>Ecdysozoa</taxon>
        <taxon>Nematoda</taxon>
        <taxon>Chromadorea</taxon>
        <taxon>Rhabditida</taxon>
        <taxon>Rhabditina</taxon>
        <taxon>Rhabditomorpha</taxon>
        <taxon>Strongyloidea</taxon>
        <taxon>Ancylostomatidae</taxon>
        <taxon>Ancylostomatinae</taxon>
        <taxon>Ancylostoma</taxon>
    </lineage>
</organism>
<dbReference type="EMBL" id="JOJR01000110">
    <property type="protein sequence ID" value="RCN45106.1"/>
    <property type="molecule type" value="Genomic_DNA"/>
</dbReference>
<accession>A0A368GL59</accession>